<dbReference type="STRING" id="81985.R0G533"/>
<dbReference type="Gene3D" id="3.30.559.10">
    <property type="entry name" value="Chloramphenicol acetyltransferase-like domain"/>
    <property type="match status" value="2"/>
</dbReference>
<dbReference type="InterPro" id="IPR023213">
    <property type="entry name" value="CAT-like_dom_sf"/>
</dbReference>
<evidence type="ECO:0000313" key="5">
    <source>
        <dbReference type="Proteomes" id="UP000029121"/>
    </source>
</evidence>
<dbReference type="AlphaFoldDB" id="R0G533"/>
<evidence type="ECO:0000256" key="1">
    <source>
        <dbReference type="ARBA" id="ARBA00009861"/>
    </source>
</evidence>
<dbReference type="InterPro" id="IPR050317">
    <property type="entry name" value="Plant_Fungal_Acyltransferase"/>
</dbReference>
<keyword evidence="5" id="KW-1185">Reference proteome</keyword>
<dbReference type="OrthoDB" id="1862401at2759"/>
<proteinExistence type="inferred from homology"/>
<dbReference type="Proteomes" id="UP000029121">
    <property type="component" value="Unassembled WGS sequence"/>
</dbReference>
<name>R0G533_9BRAS</name>
<gene>
    <name evidence="4" type="ORF">CARUB_v10013773mg</name>
</gene>
<keyword evidence="2" id="KW-0961">Cell wall biogenesis/degradation</keyword>
<dbReference type="eggNOG" id="ENOG502QQYP">
    <property type="taxonomic scope" value="Eukaryota"/>
</dbReference>
<dbReference type="EMBL" id="KB870807">
    <property type="protein sequence ID" value="EOA30637.1"/>
    <property type="molecule type" value="Genomic_DNA"/>
</dbReference>
<evidence type="ECO:0000256" key="2">
    <source>
        <dbReference type="ARBA" id="ARBA00023316"/>
    </source>
</evidence>
<accession>R0G533</accession>
<dbReference type="GO" id="GO:0042761">
    <property type="term" value="P:very long-chain fatty acid biosynthetic process"/>
    <property type="evidence" value="ECO:0007669"/>
    <property type="project" value="UniProtKB-ARBA"/>
</dbReference>
<evidence type="ECO:0000313" key="4">
    <source>
        <dbReference type="EMBL" id="EOA30637.1"/>
    </source>
</evidence>
<dbReference type="Pfam" id="PF02458">
    <property type="entry name" value="Transferase"/>
    <property type="match status" value="1"/>
</dbReference>
<organism evidence="4 5">
    <name type="scientific">Capsella rubella</name>
    <dbReference type="NCBI Taxonomy" id="81985"/>
    <lineage>
        <taxon>Eukaryota</taxon>
        <taxon>Viridiplantae</taxon>
        <taxon>Streptophyta</taxon>
        <taxon>Embryophyta</taxon>
        <taxon>Tracheophyta</taxon>
        <taxon>Spermatophyta</taxon>
        <taxon>Magnoliopsida</taxon>
        <taxon>eudicotyledons</taxon>
        <taxon>Gunneridae</taxon>
        <taxon>Pentapetalae</taxon>
        <taxon>rosids</taxon>
        <taxon>malvids</taxon>
        <taxon>Brassicales</taxon>
        <taxon>Brassicaceae</taxon>
        <taxon>Camelineae</taxon>
        <taxon>Capsella</taxon>
    </lineage>
</organism>
<comment type="similarity">
    <text evidence="1">Belongs to the plant acyltransferase family.</text>
</comment>
<reference evidence="5" key="1">
    <citation type="journal article" date="2013" name="Nat. Genet.">
        <title>The Capsella rubella genome and the genomic consequences of rapid mating system evolution.</title>
        <authorList>
            <person name="Slotte T."/>
            <person name="Hazzouri K.M."/>
            <person name="Agren J.A."/>
            <person name="Koenig D."/>
            <person name="Maumus F."/>
            <person name="Guo Y.L."/>
            <person name="Steige K."/>
            <person name="Platts A.E."/>
            <person name="Escobar J.S."/>
            <person name="Newman L.K."/>
            <person name="Wang W."/>
            <person name="Mandakova T."/>
            <person name="Vello E."/>
            <person name="Smith L.M."/>
            <person name="Henz S.R."/>
            <person name="Steffen J."/>
            <person name="Takuno S."/>
            <person name="Brandvain Y."/>
            <person name="Coop G."/>
            <person name="Andolfatto P."/>
            <person name="Hu T.T."/>
            <person name="Blanchette M."/>
            <person name="Clark R.M."/>
            <person name="Quesneville H."/>
            <person name="Nordborg M."/>
            <person name="Gaut B.S."/>
            <person name="Lysak M.A."/>
            <person name="Jenkins J."/>
            <person name="Grimwood J."/>
            <person name="Chapman J."/>
            <person name="Prochnik S."/>
            <person name="Shu S."/>
            <person name="Rokhsar D."/>
            <person name="Schmutz J."/>
            <person name="Weigel D."/>
            <person name="Wright S.I."/>
        </authorList>
    </citation>
    <scope>NUCLEOTIDE SEQUENCE [LARGE SCALE GENOMIC DNA]</scope>
    <source>
        <strain evidence="5">cv. Monte Gargano</strain>
    </source>
</reference>
<dbReference type="GO" id="GO:0071555">
    <property type="term" value="P:cell wall organization"/>
    <property type="evidence" value="ECO:0007669"/>
    <property type="project" value="UniProtKB-KW"/>
</dbReference>
<dbReference type="GO" id="GO:0016747">
    <property type="term" value="F:acyltransferase activity, transferring groups other than amino-acyl groups"/>
    <property type="evidence" value="ECO:0007669"/>
    <property type="project" value="TreeGrafter"/>
</dbReference>
<sequence length="425" mass="47158">MGRSQEEGNSHIHGFRLSTVGSSRPTETGTTHEPTGLDLAMKLHYIKLVYIYSAETARDLTVMNVKASFFPVFDQNPWITGRFRRHESGRPYIKCNDCGTRFVESHCDLTVEEWLRAPDRSVDESLVYHQPVGPELGSSPLIYIQMTRFNCGGLALGLSWAHVMGDPFSLSHFFNLWARAFAGEKIYCPNTSDLERVFQKPNSTGTTKPNSIKRVDPVEDLWVAPSNSRMITFSFNLTVDAIKSNFPAIGEDVFEILIGIIWKCVAKVREEESDPVTITVIRSDPNGLKPRAVRNSQMISSVHVDFSVAEASLEEILKSIGGADDERFWIDEIVNGVSDFIVYGANLTFVDMSGVDFYEAKVKGKSPESVYCNVQGIGDGGAVVVLPSGVEEERVVTVTLPEDEVEKVKCEMNKCGLITVLVNGE</sequence>
<feature type="compositionally biased region" description="Low complexity" evidence="3">
    <location>
        <begin position="25"/>
        <end position="34"/>
    </location>
</feature>
<protein>
    <submittedName>
        <fullName evidence="4">Uncharacterized protein</fullName>
    </submittedName>
</protein>
<dbReference type="PANTHER" id="PTHR31642">
    <property type="entry name" value="TRICHOTHECENE 3-O-ACETYLTRANSFERASE"/>
    <property type="match status" value="1"/>
</dbReference>
<dbReference type="FunFam" id="3.30.559.10:FF:000092">
    <property type="entry name" value="Protein ECERIFERUM 26-like"/>
    <property type="match status" value="1"/>
</dbReference>
<dbReference type="PANTHER" id="PTHR31642:SF115">
    <property type="entry name" value="PROTEIN ECERIFERUM 26-LIKE"/>
    <property type="match status" value="1"/>
</dbReference>
<dbReference type="KEGG" id="crb:17892469"/>
<feature type="compositionally biased region" description="Basic and acidic residues" evidence="3">
    <location>
        <begin position="1"/>
        <end position="10"/>
    </location>
</feature>
<feature type="region of interest" description="Disordered" evidence="3">
    <location>
        <begin position="1"/>
        <end position="34"/>
    </location>
</feature>
<evidence type="ECO:0000256" key="3">
    <source>
        <dbReference type="SAM" id="MobiDB-lite"/>
    </source>
</evidence>